<dbReference type="InterPro" id="IPR024399">
    <property type="entry name" value="DUF2628"/>
</dbReference>
<dbReference type="OrthoDB" id="6657605at2"/>
<feature type="transmembrane region" description="Helical" evidence="1">
    <location>
        <begin position="144"/>
        <end position="167"/>
    </location>
</feature>
<keyword evidence="1" id="KW-1133">Transmembrane helix</keyword>
<dbReference type="STRING" id="1354303.M917_0581"/>
<accession>U4T6N5</accession>
<evidence type="ECO:0008006" key="4">
    <source>
        <dbReference type="Google" id="ProtNLM"/>
    </source>
</evidence>
<keyword evidence="3" id="KW-1185">Reference proteome</keyword>
<dbReference type="Proteomes" id="UP000016761">
    <property type="component" value="Unassembled WGS sequence"/>
</dbReference>
<dbReference type="eggNOG" id="ENOG5033DE8">
    <property type="taxonomic scope" value="Bacteria"/>
</dbReference>
<protein>
    <recommendedName>
        <fullName evidence="4">Zinc-ribbon domain-containing protein</fullName>
    </recommendedName>
</protein>
<proteinExistence type="predicted"/>
<dbReference type="Pfam" id="PF10947">
    <property type="entry name" value="DUF2628"/>
    <property type="match status" value="1"/>
</dbReference>
<evidence type="ECO:0000313" key="3">
    <source>
        <dbReference type="Proteomes" id="UP000016761"/>
    </source>
</evidence>
<name>U4T6N5_9GAMM</name>
<feature type="transmembrane region" description="Helical" evidence="1">
    <location>
        <begin position="198"/>
        <end position="221"/>
    </location>
</feature>
<reference evidence="2 3" key="1">
    <citation type="journal article" date="2013" name="Genome Announc.">
        <title>Draft Genome Sequence of Psychrobacter aquaticus Strain CMS 56T, Isolated from a Cyanobacterial Mat Sample Collected from Water Bodies in the McMurdo Dry Valley Region of Antarctica.</title>
        <authorList>
            <person name="Reddy G.S."/>
            <person name="Ara S."/>
            <person name="Singh A."/>
            <person name="Kumar Pinnaka A."/>
            <person name="Shivaji S."/>
        </authorList>
    </citation>
    <scope>NUCLEOTIDE SEQUENCE [LARGE SCALE GENOMIC DNA]</scope>
    <source>
        <strain evidence="2 3">CMS 56</strain>
    </source>
</reference>
<dbReference type="RefSeq" id="WP_021813245.1">
    <property type="nucleotide sequence ID" value="NZ_AUSW01000013.1"/>
</dbReference>
<organism evidence="2 3">
    <name type="scientific">Psychrobacter aquaticus CMS 56</name>
    <dbReference type="NCBI Taxonomy" id="1354303"/>
    <lineage>
        <taxon>Bacteria</taxon>
        <taxon>Pseudomonadati</taxon>
        <taxon>Pseudomonadota</taxon>
        <taxon>Gammaproteobacteria</taxon>
        <taxon>Moraxellales</taxon>
        <taxon>Moraxellaceae</taxon>
        <taxon>Psychrobacter</taxon>
    </lineage>
</organism>
<dbReference type="EMBL" id="AUSW01000013">
    <property type="protein sequence ID" value="ERL56555.1"/>
    <property type="molecule type" value="Genomic_DNA"/>
</dbReference>
<keyword evidence="1" id="KW-0812">Transmembrane</keyword>
<gene>
    <name evidence="2" type="ORF">M917_0581</name>
</gene>
<evidence type="ECO:0000313" key="2">
    <source>
        <dbReference type="EMBL" id="ERL56555.1"/>
    </source>
</evidence>
<comment type="caution">
    <text evidence="2">The sequence shown here is derived from an EMBL/GenBank/DDBJ whole genome shotgun (WGS) entry which is preliminary data.</text>
</comment>
<sequence length="228" mass="25748">MLCTNCGQENSKNALVCSNCDQRLTNVQAQTPPPLTPVNIAKEAQKVQHGSPSDSDTADTLLAGFVGEKYDSYYRNKWFETHIPTLDNDKTKVNIQSFNLAGFFLGMLWLCYRKMYIAAALIMLAITVIDLIMMYVLGMERYTMLGQFTFMFVWIVVTGILGNYLYFDHSVRQIKKITSATSDPNMIREQLAKKGGTSWAGAIGVSIVIISLSVVLTYFFAPEWYWIE</sequence>
<feature type="transmembrane region" description="Helical" evidence="1">
    <location>
        <begin position="119"/>
        <end position="138"/>
    </location>
</feature>
<evidence type="ECO:0000256" key="1">
    <source>
        <dbReference type="SAM" id="Phobius"/>
    </source>
</evidence>
<dbReference type="AlphaFoldDB" id="U4T6N5"/>
<dbReference type="PATRIC" id="fig|1354303.4.peg.572"/>
<keyword evidence="1" id="KW-0472">Membrane</keyword>